<dbReference type="PROSITE" id="PS50977">
    <property type="entry name" value="HTH_TETR_2"/>
    <property type="match status" value="1"/>
</dbReference>
<dbReference type="PANTHER" id="PTHR47506:SF1">
    <property type="entry name" value="HTH-TYPE TRANSCRIPTIONAL REGULATOR YJDC"/>
    <property type="match status" value="1"/>
</dbReference>
<evidence type="ECO:0000313" key="6">
    <source>
        <dbReference type="EMBL" id="MBW4330776.1"/>
    </source>
</evidence>
<evidence type="ECO:0000256" key="2">
    <source>
        <dbReference type="ARBA" id="ARBA00023125"/>
    </source>
</evidence>
<proteinExistence type="predicted"/>
<comment type="caution">
    <text evidence="6">The sequence shown here is derived from an EMBL/GenBank/DDBJ whole genome shotgun (WGS) entry which is preliminary data.</text>
</comment>
<gene>
    <name evidence="6" type="ORF">KY084_07780</name>
</gene>
<keyword evidence="1" id="KW-0805">Transcription regulation</keyword>
<keyword evidence="2 4" id="KW-0238">DNA-binding</keyword>
<dbReference type="Pfam" id="PF21993">
    <property type="entry name" value="TetR_C_13_2"/>
    <property type="match status" value="1"/>
</dbReference>
<accession>A0ABS6XKP8</accession>
<dbReference type="Pfam" id="PF00440">
    <property type="entry name" value="TetR_N"/>
    <property type="match status" value="1"/>
</dbReference>
<evidence type="ECO:0000256" key="3">
    <source>
        <dbReference type="ARBA" id="ARBA00023163"/>
    </source>
</evidence>
<sequence length="199" mass="21231">MSVRRALTDRASAIPALAEAFREHGFDGASIAILSKATGLGKGSLYNFFPNGKEEMMGAVLADIDAWFRAKIFVPLEEGDDPEMAIRSMMAEVTAYFRSGGRVCLVGWIGLGSSGTAFAVRIRDYFARWIAALAQCLRAGAVTPMQARTLAEEAVSGIQGAIILARALNEDAVFGRIVSRHEAALLNAIADRGLHASQG</sequence>
<keyword evidence="7" id="KW-1185">Reference proteome</keyword>
<protein>
    <submittedName>
        <fullName evidence="6">TetR/AcrR family transcriptional regulator</fullName>
    </submittedName>
</protein>
<dbReference type="Proteomes" id="UP001197214">
    <property type="component" value="Unassembled WGS sequence"/>
</dbReference>
<keyword evidence="3" id="KW-0804">Transcription</keyword>
<dbReference type="EMBL" id="JAHWZX010000005">
    <property type="protein sequence ID" value="MBW4330776.1"/>
    <property type="molecule type" value="Genomic_DNA"/>
</dbReference>
<evidence type="ECO:0000259" key="5">
    <source>
        <dbReference type="PROSITE" id="PS50977"/>
    </source>
</evidence>
<dbReference type="InterPro" id="IPR054156">
    <property type="entry name" value="YxaF_TetR_C"/>
</dbReference>
<evidence type="ECO:0000313" key="7">
    <source>
        <dbReference type="Proteomes" id="UP001197214"/>
    </source>
</evidence>
<dbReference type="PANTHER" id="PTHR47506">
    <property type="entry name" value="TRANSCRIPTIONAL REGULATORY PROTEIN"/>
    <property type="match status" value="1"/>
</dbReference>
<evidence type="ECO:0000256" key="4">
    <source>
        <dbReference type="PROSITE-ProRule" id="PRU00335"/>
    </source>
</evidence>
<evidence type="ECO:0000256" key="1">
    <source>
        <dbReference type="ARBA" id="ARBA00023015"/>
    </source>
</evidence>
<name>A0ABS6XKP8_9SPHN</name>
<dbReference type="InterPro" id="IPR001647">
    <property type="entry name" value="HTH_TetR"/>
</dbReference>
<reference evidence="6 7" key="1">
    <citation type="submission" date="2021-07" db="EMBL/GenBank/DDBJ databases">
        <title>Stakelama flava sp. nov., a novel endophytic bacterium isolated from branch of Kandelia candel.</title>
        <authorList>
            <person name="Tuo L."/>
        </authorList>
    </citation>
    <scope>NUCLEOTIDE SEQUENCE [LARGE SCALE GENOMIC DNA]</scope>
    <source>
        <strain evidence="6 7">CBK3Z-3</strain>
    </source>
</reference>
<feature type="DNA-binding region" description="H-T-H motif" evidence="4">
    <location>
        <begin position="30"/>
        <end position="49"/>
    </location>
</feature>
<feature type="domain" description="HTH tetR-type" evidence="5">
    <location>
        <begin position="7"/>
        <end position="67"/>
    </location>
</feature>
<organism evidence="6 7">
    <name type="scientific">Stakelama flava</name>
    <dbReference type="NCBI Taxonomy" id="2860338"/>
    <lineage>
        <taxon>Bacteria</taxon>
        <taxon>Pseudomonadati</taxon>
        <taxon>Pseudomonadota</taxon>
        <taxon>Alphaproteobacteria</taxon>
        <taxon>Sphingomonadales</taxon>
        <taxon>Sphingomonadaceae</taxon>
        <taxon>Stakelama</taxon>
    </lineage>
</organism>